<name>A0A6C0JV31_9ZZZZ</name>
<organism evidence="1">
    <name type="scientific">viral metagenome</name>
    <dbReference type="NCBI Taxonomy" id="1070528"/>
    <lineage>
        <taxon>unclassified sequences</taxon>
        <taxon>metagenomes</taxon>
        <taxon>organismal metagenomes</taxon>
    </lineage>
</organism>
<evidence type="ECO:0000313" key="1">
    <source>
        <dbReference type="EMBL" id="QHU07574.1"/>
    </source>
</evidence>
<dbReference type="EMBL" id="MN740684">
    <property type="protein sequence ID" value="QHU07574.1"/>
    <property type="molecule type" value="Genomic_DNA"/>
</dbReference>
<accession>A0A6C0JV31</accession>
<proteinExistence type="predicted"/>
<protein>
    <recommendedName>
        <fullName evidence="2">NET domain-containing protein</fullName>
    </recommendedName>
</protein>
<reference evidence="1" key="1">
    <citation type="journal article" date="2020" name="Nature">
        <title>Giant virus diversity and host interactions through global metagenomics.</title>
        <authorList>
            <person name="Schulz F."/>
            <person name="Roux S."/>
            <person name="Paez-Espino D."/>
            <person name="Jungbluth S."/>
            <person name="Walsh D.A."/>
            <person name="Denef V.J."/>
            <person name="McMahon K.D."/>
            <person name="Konstantinidis K.T."/>
            <person name="Eloe-Fadrosh E.A."/>
            <person name="Kyrpides N.C."/>
            <person name="Woyke T."/>
        </authorList>
    </citation>
    <scope>NUCLEOTIDE SEQUENCE</scope>
    <source>
        <strain evidence="1">GVMAG-S-1040241-154</strain>
    </source>
</reference>
<sequence length="181" mass="21635">MVNQKKSKKENQKKIENDKIELCKKIQWHISSLSQTELYEIFKILYDNNSNYTKNNNGIFVNLNWLNIDILNQINNYIIFCIKSHKEIKKHEIMKKMYNDSINKSKIDTNEIYNKTILNNDINESKNNKSEDINITKSLKISSSMKFYLFKKKFIKKNAIQVSNNIYNILTHEEYLIKNDL</sequence>
<evidence type="ECO:0008006" key="2">
    <source>
        <dbReference type="Google" id="ProtNLM"/>
    </source>
</evidence>
<dbReference type="AlphaFoldDB" id="A0A6C0JV31"/>